<dbReference type="EMBL" id="GGEC01018357">
    <property type="protein sequence ID" value="MBW98840.1"/>
    <property type="molecule type" value="Transcribed_RNA"/>
</dbReference>
<sequence>MASFISVRPSSFNSGFFSFVFDAGLNNRVSASDLRCFFDVTKT</sequence>
<name>A0A2P2JZF7_RHIMU</name>
<accession>A0A2P2JZF7</accession>
<protein>
    <submittedName>
        <fullName evidence="1">Uncharacterized protein</fullName>
    </submittedName>
</protein>
<organism evidence="1">
    <name type="scientific">Rhizophora mucronata</name>
    <name type="common">Asiatic mangrove</name>
    <dbReference type="NCBI Taxonomy" id="61149"/>
    <lineage>
        <taxon>Eukaryota</taxon>
        <taxon>Viridiplantae</taxon>
        <taxon>Streptophyta</taxon>
        <taxon>Embryophyta</taxon>
        <taxon>Tracheophyta</taxon>
        <taxon>Spermatophyta</taxon>
        <taxon>Magnoliopsida</taxon>
        <taxon>eudicotyledons</taxon>
        <taxon>Gunneridae</taxon>
        <taxon>Pentapetalae</taxon>
        <taxon>rosids</taxon>
        <taxon>fabids</taxon>
        <taxon>Malpighiales</taxon>
        <taxon>Rhizophoraceae</taxon>
        <taxon>Rhizophora</taxon>
    </lineage>
</organism>
<dbReference type="AlphaFoldDB" id="A0A2P2JZF7"/>
<evidence type="ECO:0000313" key="1">
    <source>
        <dbReference type="EMBL" id="MBW98840.1"/>
    </source>
</evidence>
<reference evidence="1" key="1">
    <citation type="submission" date="2018-02" db="EMBL/GenBank/DDBJ databases">
        <title>Rhizophora mucronata_Transcriptome.</title>
        <authorList>
            <person name="Meera S.P."/>
            <person name="Sreeshan A."/>
            <person name="Augustine A."/>
        </authorList>
    </citation>
    <scope>NUCLEOTIDE SEQUENCE</scope>
    <source>
        <tissue evidence="1">Leaf</tissue>
    </source>
</reference>
<proteinExistence type="predicted"/>